<reference evidence="3" key="1">
    <citation type="submission" date="2021-01" db="EMBL/GenBank/DDBJ databases">
        <title>Genome public.</title>
        <authorList>
            <person name="Liu C."/>
            <person name="Sun Q."/>
        </authorList>
    </citation>
    <scope>NUCLEOTIDE SEQUENCE [LARGE SCALE GENOMIC DNA]</scope>
    <source>
        <strain evidence="3">YIM B02567</strain>
    </source>
</reference>
<keyword evidence="1" id="KW-0732">Signal</keyword>
<feature type="signal peptide" evidence="1">
    <location>
        <begin position="1"/>
        <end position="20"/>
    </location>
</feature>
<dbReference type="EMBL" id="JAENHK010000010">
    <property type="protein sequence ID" value="MBK1897351.1"/>
    <property type="molecule type" value="Genomic_DNA"/>
</dbReference>
<evidence type="ECO:0000256" key="1">
    <source>
        <dbReference type="SAM" id="SignalP"/>
    </source>
</evidence>
<protein>
    <submittedName>
        <fullName evidence="2">Uncharacterized protein</fullName>
    </submittedName>
</protein>
<proteinExistence type="predicted"/>
<gene>
    <name evidence="2" type="ORF">JHL15_16420</name>
</gene>
<evidence type="ECO:0000313" key="2">
    <source>
        <dbReference type="EMBL" id="MBK1897351.1"/>
    </source>
</evidence>
<feature type="chain" id="PRO_5046620408" evidence="1">
    <location>
        <begin position="21"/>
        <end position="136"/>
    </location>
</feature>
<name>A0ABS1FY20_9FLAO</name>
<keyword evidence="3" id="KW-1185">Reference proteome</keyword>
<dbReference type="Proteomes" id="UP000628669">
    <property type="component" value="Unassembled WGS sequence"/>
</dbReference>
<dbReference type="RefSeq" id="WP_200247479.1">
    <property type="nucleotide sequence ID" value="NZ_JAENHK010000010.1"/>
</dbReference>
<sequence length="136" mass="15275">MLFTRFLLIVLFFASATSFAQMSDALRLNVRLYPVQILSINHNDSDVGKKDTRIPEIKSITVSSPSGFEVKAHHERTSDTKAVNSNCNKEYNLIGHQKGVVQEVYKINEDIDKVLKKIGCDSGIQQDHLVLTLISQ</sequence>
<comment type="caution">
    <text evidence="2">The sequence shown here is derived from an EMBL/GenBank/DDBJ whole genome shotgun (WGS) entry which is preliminary data.</text>
</comment>
<organism evidence="2 3">
    <name type="scientific">Chryseobacterium paridis</name>
    <dbReference type="NCBI Taxonomy" id="2800328"/>
    <lineage>
        <taxon>Bacteria</taxon>
        <taxon>Pseudomonadati</taxon>
        <taxon>Bacteroidota</taxon>
        <taxon>Flavobacteriia</taxon>
        <taxon>Flavobacteriales</taxon>
        <taxon>Weeksellaceae</taxon>
        <taxon>Chryseobacterium group</taxon>
        <taxon>Chryseobacterium</taxon>
    </lineage>
</organism>
<evidence type="ECO:0000313" key="3">
    <source>
        <dbReference type="Proteomes" id="UP000628669"/>
    </source>
</evidence>
<accession>A0ABS1FY20</accession>